<gene>
    <name evidence="2" type="ORF">B0I35DRAFT_418165</name>
</gene>
<dbReference type="EMBL" id="JAGPNK010000001">
    <property type="protein sequence ID" value="KAH7328723.1"/>
    <property type="molecule type" value="Genomic_DNA"/>
</dbReference>
<feature type="region of interest" description="Disordered" evidence="1">
    <location>
        <begin position="1"/>
        <end position="24"/>
    </location>
</feature>
<sequence>MSGPSRCLPSQSIPGRQGTVATCLPNTHPHTPQRYLPQAPALAPVTFRSDYQRLVCWVPLVVLSFLGF</sequence>
<organism evidence="2 3">
    <name type="scientific">Stachybotrys elegans</name>
    <dbReference type="NCBI Taxonomy" id="80388"/>
    <lineage>
        <taxon>Eukaryota</taxon>
        <taxon>Fungi</taxon>
        <taxon>Dikarya</taxon>
        <taxon>Ascomycota</taxon>
        <taxon>Pezizomycotina</taxon>
        <taxon>Sordariomycetes</taxon>
        <taxon>Hypocreomycetidae</taxon>
        <taxon>Hypocreales</taxon>
        <taxon>Stachybotryaceae</taxon>
        <taxon>Stachybotrys</taxon>
    </lineage>
</organism>
<name>A0A8K0WWJ4_9HYPO</name>
<dbReference type="AlphaFoldDB" id="A0A8K0WWJ4"/>
<evidence type="ECO:0000313" key="3">
    <source>
        <dbReference type="Proteomes" id="UP000813444"/>
    </source>
</evidence>
<evidence type="ECO:0000256" key="1">
    <source>
        <dbReference type="SAM" id="MobiDB-lite"/>
    </source>
</evidence>
<protein>
    <submittedName>
        <fullName evidence="2">Uncharacterized protein</fullName>
    </submittedName>
</protein>
<keyword evidence="3" id="KW-1185">Reference proteome</keyword>
<accession>A0A8K0WWJ4</accession>
<proteinExistence type="predicted"/>
<reference evidence="2" key="1">
    <citation type="journal article" date="2021" name="Nat. Commun.">
        <title>Genetic determinants of endophytism in the Arabidopsis root mycobiome.</title>
        <authorList>
            <person name="Mesny F."/>
            <person name="Miyauchi S."/>
            <person name="Thiergart T."/>
            <person name="Pickel B."/>
            <person name="Atanasova L."/>
            <person name="Karlsson M."/>
            <person name="Huettel B."/>
            <person name="Barry K.W."/>
            <person name="Haridas S."/>
            <person name="Chen C."/>
            <person name="Bauer D."/>
            <person name="Andreopoulos W."/>
            <person name="Pangilinan J."/>
            <person name="LaButti K."/>
            <person name="Riley R."/>
            <person name="Lipzen A."/>
            <person name="Clum A."/>
            <person name="Drula E."/>
            <person name="Henrissat B."/>
            <person name="Kohler A."/>
            <person name="Grigoriev I.V."/>
            <person name="Martin F.M."/>
            <person name="Hacquard S."/>
        </authorList>
    </citation>
    <scope>NUCLEOTIDE SEQUENCE</scope>
    <source>
        <strain evidence="2">MPI-CAGE-CH-0235</strain>
    </source>
</reference>
<evidence type="ECO:0000313" key="2">
    <source>
        <dbReference type="EMBL" id="KAH7328723.1"/>
    </source>
</evidence>
<comment type="caution">
    <text evidence="2">The sequence shown here is derived from an EMBL/GenBank/DDBJ whole genome shotgun (WGS) entry which is preliminary data.</text>
</comment>
<dbReference type="Proteomes" id="UP000813444">
    <property type="component" value="Unassembled WGS sequence"/>
</dbReference>